<feature type="region of interest" description="Disordered" evidence="2">
    <location>
        <begin position="192"/>
        <end position="221"/>
    </location>
</feature>
<dbReference type="Gene3D" id="3.30.70.1560">
    <property type="entry name" value="Alpha-L RNA-binding motif"/>
    <property type="match status" value="1"/>
</dbReference>
<protein>
    <submittedName>
        <fullName evidence="4">Pseudouridine synthase</fullName>
    </submittedName>
</protein>
<dbReference type="PANTHER" id="PTHR47683:SF2">
    <property type="entry name" value="RNA-BINDING S4 DOMAIN-CONTAINING PROTEIN"/>
    <property type="match status" value="1"/>
</dbReference>
<dbReference type="RefSeq" id="WP_190764834.1">
    <property type="nucleotide sequence ID" value="NZ_JACXLD010000004.1"/>
</dbReference>
<dbReference type="InterPro" id="IPR020103">
    <property type="entry name" value="PsdUridine_synth_cat_dom_sf"/>
</dbReference>
<dbReference type="GO" id="GO:0140098">
    <property type="term" value="F:catalytic activity, acting on RNA"/>
    <property type="evidence" value="ECO:0007669"/>
    <property type="project" value="UniProtKB-ARBA"/>
</dbReference>
<dbReference type="InterPro" id="IPR000748">
    <property type="entry name" value="PsdUridine_synth_RsuA/RluB/E/F"/>
</dbReference>
<gene>
    <name evidence="4" type="ORF">IB286_09535</name>
</gene>
<dbReference type="GO" id="GO:0006396">
    <property type="term" value="P:RNA processing"/>
    <property type="evidence" value="ECO:0007669"/>
    <property type="project" value="UniProtKB-ARBA"/>
</dbReference>
<feature type="compositionally biased region" description="Basic residues" evidence="2">
    <location>
        <begin position="197"/>
        <end position="207"/>
    </location>
</feature>
<keyword evidence="5" id="KW-1185">Reference proteome</keyword>
<evidence type="ECO:0000313" key="4">
    <source>
        <dbReference type="EMBL" id="MBD2859248.1"/>
    </source>
</evidence>
<name>A0A927GWL7_9GAMM</name>
<dbReference type="GO" id="GO:0003723">
    <property type="term" value="F:RNA binding"/>
    <property type="evidence" value="ECO:0007669"/>
    <property type="project" value="InterPro"/>
</dbReference>
<evidence type="ECO:0000259" key="3">
    <source>
        <dbReference type="Pfam" id="PF00849"/>
    </source>
</evidence>
<accession>A0A927GWL7</accession>
<dbReference type="InterPro" id="IPR020094">
    <property type="entry name" value="TruA/RsuA/RluB/E/F_N"/>
</dbReference>
<dbReference type="PANTHER" id="PTHR47683">
    <property type="entry name" value="PSEUDOURIDINE SYNTHASE FAMILY PROTEIN-RELATED"/>
    <property type="match status" value="1"/>
</dbReference>
<evidence type="ECO:0000313" key="5">
    <source>
        <dbReference type="Proteomes" id="UP000610558"/>
    </source>
</evidence>
<dbReference type="Pfam" id="PF00849">
    <property type="entry name" value="PseudoU_synth_2"/>
    <property type="match status" value="1"/>
</dbReference>
<feature type="domain" description="Pseudouridine synthase RsuA/RluA-like" evidence="3">
    <location>
        <begin position="3"/>
        <end position="149"/>
    </location>
</feature>
<dbReference type="AlphaFoldDB" id="A0A927GWL7"/>
<dbReference type="Gene3D" id="3.30.70.580">
    <property type="entry name" value="Pseudouridine synthase I, catalytic domain, N-terminal subdomain"/>
    <property type="match status" value="1"/>
</dbReference>
<proteinExistence type="predicted"/>
<dbReference type="NCBIfam" id="TIGR00093">
    <property type="entry name" value="pseudouridine synthase"/>
    <property type="match status" value="1"/>
</dbReference>
<dbReference type="GO" id="GO:0009982">
    <property type="term" value="F:pseudouridine synthase activity"/>
    <property type="evidence" value="ECO:0007669"/>
    <property type="project" value="InterPro"/>
</dbReference>
<sequence length="221" mass="24677">MSDLILLNKPFKVLSQFRRDGDKSTLADFIDTPAVYPAGRLDYDSEGLLILTGDGALQHSIAHPDRKLAKTYWVQVEGEITSEAIAQLAKGVELKDGLTKPAIAERIAEPKSLWERNPPVRFRAAIPTSWLSLQITEGKNRQVRRMTAAVGFPTLRLIRYAIGPWTIDGIEPGAHQAIRLKPELYRELCQPKARIGQNKHRPSRVKTPRSGANNGRGRGRK</sequence>
<comment type="caution">
    <text evidence="4">The sequence shown here is derived from an EMBL/GenBank/DDBJ whole genome shotgun (WGS) entry which is preliminary data.</text>
</comment>
<reference evidence="4" key="1">
    <citation type="submission" date="2020-09" db="EMBL/GenBank/DDBJ databases">
        <authorList>
            <person name="Yoon J.-W."/>
        </authorList>
    </citation>
    <scope>NUCLEOTIDE SEQUENCE</scope>
    <source>
        <strain evidence="4">KMU-158</strain>
    </source>
</reference>
<dbReference type="SUPFAM" id="SSF55120">
    <property type="entry name" value="Pseudouridine synthase"/>
    <property type="match status" value="1"/>
</dbReference>
<dbReference type="EMBL" id="JACXLD010000004">
    <property type="protein sequence ID" value="MBD2859248.1"/>
    <property type="molecule type" value="Genomic_DNA"/>
</dbReference>
<evidence type="ECO:0000256" key="1">
    <source>
        <dbReference type="ARBA" id="ARBA00023235"/>
    </source>
</evidence>
<dbReference type="InterPro" id="IPR042092">
    <property type="entry name" value="PsdUridine_s_RsuA/RluB/E/F_cat"/>
</dbReference>
<dbReference type="Proteomes" id="UP000610558">
    <property type="component" value="Unassembled WGS sequence"/>
</dbReference>
<evidence type="ECO:0000256" key="2">
    <source>
        <dbReference type="SAM" id="MobiDB-lite"/>
    </source>
</evidence>
<dbReference type="GO" id="GO:0001522">
    <property type="term" value="P:pseudouridine synthesis"/>
    <property type="evidence" value="ECO:0007669"/>
    <property type="project" value="InterPro"/>
</dbReference>
<organism evidence="4 5">
    <name type="scientific">Spongiibacter pelagi</name>
    <dbReference type="NCBI Taxonomy" id="2760804"/>
    <lineage>
        <taxon>Bacteria</taxon>
        <taxon>Pseudomonadati</taxon>
        <taxon>Pseudomonadota</taxon>
        <taxon>Gammaproteobacteria</taxon>
        <taxon>Cellvibrionales</taxon>
        <taxon>Spongiibacteraceae</taxon>
        <taxon>Spongiibacter</taxon>
    </lineage>
</organism>
<keyword evidence="1" id="KW-0413">Isomerase</keyword>
<dbReference type="InterPro" id="IPR006145">
    <property type="entry name" value="PsdUridine_synth_RsuA/RluA"/>
</dbReference>
<dbReference type="InterPro" id="IPR050343">
    <property type="entry name" value="RsuA_PseudoU_synthase"/>
</dbReference>